<keyword evidence="7" id="KW-0175">Coiled coil</keyword>
<keyword evidence="4" id="KW-0964">Secreted</keyword>
<evidence type="ECO:0000256" key="8">
    <source>
        <dbReference type="ARBA" id="ARBA00023072"/>
    </source>
</evidence>
<keyword evidence="5 10" id="KW-0732">Signal</keyword>
<protein>
    <recommendedName>
        <fullName evidence="3">Fatty-acid and retinol-binding protein 1</fullName>
    </recommendedName>
</protein>
<evidence type="ECO:0000256" key="1">
    <source>
        <dbReference type="ARBA" id="ARBA00004613"/>
    </source>
</evidence>
<dbReference type="GO" id="GO:0019841">
    <property type="term" value="F:retinol binding"/>
    <property type="evidence" value="ECO:0007669"/>
    <property type="project" value="UniProtKB-KW"/>
</dbReference>
<evidence type="ECO:0000256" key="4">
    <source>
        <dbReference type="ARBA" id="ARBA00022525"/>
    </source>
</evidence>
<keyword evidence="8" id="KW-0683">Retinol-binding</keyword>
<dbReference type="STRING" id="51028.A0A0N4V8U7"/>
<proteinExistence type="inferred from homology"/>
<evidence type="ECO:0000256" key="9">
    <source>
        <dbReference type="ARBA" id="ARBA00023121"/>
    </source>
</evidence>
<evidence type="ECO:0000313" key="11">
    <source>
        <dbReference type="EMBL" id="VDD91610.1"/>
    </source>
</evidence>
<dbReference type="Gene3D" id="1.20.120.1100">
    <property type="match status" value="1"/>
</dbReference>
<feature type="chain" id="PRO_5043122746" description="Fatty-acid and retinol-binding protein 1" evidence="10">
    <location>
        <begin position="18"/>
        <end position="180"/>
    </location>
</feature>
<evidence type="ECO:0000313" key="13">
    <source>
        <dbReference type="WBParaSite" id="EVEC_0000681301-mRNA-1"/>
    </source>
</evidence>
<dbReference type="Pfam" id="PF05823">
    <property type="entry name" value="Gp-FAR-1"/>
    <property type="match status" value="1"/>
</dbReference>
<name>A0A0N4V8U7_ENTVE</name>
<keyword evidence="12" id="KW-1185">Reference proteome</keyword>
<dbReference type="GO" id="GO:0005576">
    <property type="term" value="C:extracellular region"/>
    <property type="evidence" value="ECO:0007669"/>
    <property type="project" value="UniProtKB-SubCell"/>
</dbReference>
<dbReference type="InterPro" id="IPR008632">
    <property type="entry name" value="Gp-FAR-1"/>
</dbReference>
<dbReference type="EMBL" id="UXUI01008479">
    <property type="protein sequence ID" value="VDD91610.1"/>
    <property type="molecule type" value="Genomic_DNA"/>
</dbReference>
<dbReference type="GO" id="GO:0016918">
    <property type="term" value="F:retinal binding"/>
    <property type="evidence" value="ECO:0007669"/>
    <property type="project" value="UniProtKB-KW"/>
</dbReference>
<comment type="similarity">
    <text evidence="2">Belongs to the fatty-acid and retinol-binding protein (FARBP) family.</text>
</comment>
<dbReference type="PANTHER" id="PTHR31418">
    <property type="entry name" value="FATTY-ACID AND RETINOL-BINDING PROTEIN 1"/>
    <property type="match status" value="1"/>
</dbReference>
<dbReference type="OrthoDB" id="5808308at2759"/>
<reference evidence="13" key="1">
    <citation type="submission" date="2017-02" db="UniProtKB">
        <authorList>
            <consortium name="WormBaseParasite"/>
        </authorList>
    </citation>
    <scope>IDENTIFICATION</scope>
</reference>
<sequence>MLGKLLVFSLLIAVINAHAIPMNIAQIPKEIRDLIPQELKDFFGDLKEEDKRLLKNISRDFASFPHEDQALEELKRRSPKLWEKIIKIRESVMNKIGSLTPGAKIFIQESFNKLKELRPPEGQGPNPAKIRETVKTIIKDYNLLSAEAKQDLQKKFPQVTKLLKNEKFRALAKSFLEKQD</sequence>
<accession>A0A0N4V8U7</accession>
<evidence type="ECO:0000256" key="6">
    <source>
        <dbReference type="ARBA" id="ARBA00022893"/>
    </source>
</evidence>
<evidence type="ECO:0000256" key="2">
    <source>
        <dbReference type="ARBA" id="ARBA00006648"/>
    </source>
</evidence>
<dbReference type="AlphaFoldDB" id="A0A0N4V8U7"/>
<dbReference type="PANTHER" id="PTHR31418:SF7">
    <property type="entry name" value="FATTY-ACID AND RETINOL-BINDING PROTEIN 1"/>
    <property type="match status" value="1"/>
</dbReference>
<evidence type="ECO:0000256" key="5">
    <source>
        <dbReference type="ARBA" id="ARBA00022729"/>
    </source>
</evidence>
<evidence type="ECO:0000256" key="7">
    <source>
        <dbReference type="ARBA" id="ARBA00023054"/>
    </source>
</evidence>
<keyword evidence="6" id="KW-0845">Vitamin A</keyword>
<gene>
    <name evidence="11" type="ORF">EVEC_LOCUS6361</name>
</gene>
<reference evidence="11 12" key="2">
    <citation type="submission" date="2018-10" db="EMBL/GenBank/DDBJ databases">
        <authorList>
            <consortium name="Pathogen Informatics"/>
        </authorList>
    </citation>
    <scope>NUCLEOTIDE SEQUENCE [LARGE SCALE GENOMIC DNA]</scope>
</reference>
<dbReference type="WBParaSite" id="EVEC_0000681301-mRNA-1">
    <property type="protein sequence ID" value="EVEC_0000681301-mRNA-1"/>
    <property type="gene ID" value="EVEC_0000681301"/>
</dbReference>
<dbReference type="Proteomes" id="UP000274131">
    <property type="component" value="Unassembled WGS sequence"/>
</dbReference>
<comment type="subcellular location">
    <subcellularLocation>
        <location evidence="1">Secreted</location>
    </subcellularLocation>
</comment>
<feature type="signal peptide" evidence="10">
    <location>
        <begin position="1"/>
        <end position="17"/>
    </location>
</feature>
<evidence type="ECO:0000256" key="10">
    <source>
        <dbReference type="SAM" id="SignalP"/>
    </source>
</evidence>
<evidence type="ECO:0000313" key="12">
    <source>
        <dbReference type="Proteomes" id="UP000274131"/>
    </source>
</evidence>
<organism evidence="13">
    <name type="scientific">Enterobius vermicularis</name>
    <name type="common">Human pinworm</name>
    <dbReference type="NCBI Taxonomy" id="51028"/>
    <lineage>
        <taxon>Eukaryota</taxon>
        <taxon>Metazoa</taxon>
        <taxon>Ecdysozoa</taxon>
        <taxon>Nematoda</taxon>
        <taxon>Chromadorea</taxon>
        <taxon>Rhabditida</taxon>
        <taxon>Spirurina</taxon>
        <taxon>Oxyuridomorpha</taxon>
        <taxon>Oxyuroidea</taxon>
        <taxon>Oxyuridae</taxon>
        <taxon>Enterobius</taxon>
    </lineage>
</organism>
<evidence type="ECO:0000256" key="3">
    <source>
        <dbReference type="ARBA" id="ARBA00017453"/>
    </source>
</evidence>
<keyword evidence="9" id="KW-0446">Lipid-binding</keyword>